<feature type="domain" description="MROH2B-like HEAT-repeats" evidence="2">
    <location>
        <begin position="269"/>
        <end position="520"/>
    </location>
</feature>
<dbReference type="Pfam" id="PF23221">
    <property type="entry name" value="HEAT_MROH2B_1st"/>
    <property type="match status" value="1"/>
</dbReference>
<dbReference type="InterPro" id="IPR011989">
    <property type="entry name" value="ARM-like"/>
</dbReference>
<evidence type="ECO:0000313" key="5">
    <source>
        <dbReference type="WBParaSite" id="L893_g24122.t1"/>
    </source>
</evidence>
<feature type="domain" description="MROH2B-like N-terminal HEAT-repeats" evidence="3">
    <location>
        <begin position="33"/>
        <end position="262"/>
    </location>
</feature>
<dbReference type="PANTHER" id="PTHR23120">
    <property type="entry name" value="MAESTRO-RELATED HEAT DOMAIN-CONTAINING"/>
    <property type="match status" value="1"/>
</dbReference>
<protein>
    <submittedName>
        <fullName evidence="5">HEAT repeat-containing protein</fullName>
    </submittedName>
</protein>
<dbReference type="Gene3D" id="1.25.10.10">
    <property type="entry name" value="Leucine-rich Repeat Variant"/>
    <property type="match status" value="1"/>
</dbReference>
<evidence type="ECO:0000259" key="3">
    <source>
        <dbReference type="Pfam" id="PF23221"/>
    </source>
</evidence>
<sequence>MVQNLEDLIVALFECVSTTSDESARQGIGESLHLLGTKQPSLFLSAAHAFLLQQNKLSGKNRAFVLSSISRVLEKPAVTDEVEEQQELLIVNLATQEMAMTKDSDEEWANSAKDLLVTLAKIPELTSSVMDALLQKFPPGLTVPPHRYVVLAFAAVAEHNASGFLPFLTDILSRTMPLLVHIRTDSLRCSWSQAIVAFVKAIFEVAGASSTEESIEAVESDEHDIASNYTDQMEAIYDSIMPWIASKDSKVRADAAECIGRLCLLINGQRLNQDLKKLVTIFLTLYRKAFHDEYYTITKAVCAFIEALCLEESRPFEYYFDDLLNALFPHVCTLAEQSMSNEEPNVSSETMKMQAEIFQCFSTVSSRFADRIVYFLLHKMQNSQDSVKLGAISVMRHLLNFSKNLCECERIILMGLKPLLKDEANQFSFVVRKSLCQLCVAFCDNLHLSTDIGGANVISFILANMVPPVDVTRRVLTDLEQTTLAQLNLQCSQALHAIASGCKMESNLLFPYLLEFIYEESADGSRANYARSAEPPVFPSTSRDRFGLQDGVEPPLPLLAGVHLYGILQSCGYLHHEEPECIH</sequence>
<dbReference type="Pfam" id="PF23210">
    <property type="entry name" value="HEAT_Maestro_2"/>
    <property type="match status" value="1"/>
</dbReference>
<dbReference type="WBParaSite" id="L893_g24122.t1">
    <property type="protein sequence ID" value="L893_g24122.t1"/>
    <property type="gene ID" value="L893_g24122"/>
</dbReference>
<dbReference type="SUPFAM" id="SSF48371">
    <property type="entry name" value="ARM repeat"/>
    <property type="match status" value="1"/>
</dbReference>
<proteinExistence type="predicted"/>
<dbReference type="PANTHER" id="PTHR23120:SF0">
    <property type="entry name" value="MAESTRO HEAT-LIKE REPEAT FAMILY MEMBER 1"/>
    <property type="match status" value="1"/>
</dbReference>
<evidence type="ECO:0000313" key="4">
    <source>
        <dbReference type="Proteomes" id="UP000095287"/>
    </source>
</evidence>
<dbReference type="Proteomes" id="UP000095287">
    <property type="component" value="Unplaced"/>
</dbReference>
<name>A0A1I7Z9H7_9BILA</name>
<keyword evidence="1" id="KW-0677">Repeat</keyword>
<dbReference type="InterPro" id="IPR055408">
    <property type="entry name" value="HEAT_MROH2B-like"/>
</dbReference>
<evidence type="ECO:0000256" key="1">
    <source>
        <dbReference type="ARBA" id="ARBA00022737"/>
    </source>
</evidence>
<dbReference type="InterPro" id="IPR045206">
    <property type="entry name" value="Maestro_heat-like_prot"/>
</dbReference>
<keyword evidence="4" id="KW-1185">Reference proteome</keyword>
<organism evidence="4 5">
    <name type="scientific">Steinernema glaseri</name>
    <dbReference type="NCBI Taxonomy" id="37863"/>
    <lineage>
        <taxon>Eukaryota</taxon>
        <taxon>Metazoa</taxon>
        <taxon>Ecdysozoa</taxon>
        <taxon>Nematoda</taxon>
        <taxon>Chromadorea</taxon>
        <taxon>Rhabditida</taxon>
        <taxon>Tylenchina</taxon>
        <taxon>Panagrolaimomorpha</taxon>
        <taxon>Strongyloidoidea</taxon>
        <taxon>Steinernematidae</taxon>
        <taxon>Steinernema</taxon>
    </lineage>
</organism>
<dbReference type="GO" id="GO:0005737">
    <property type="term" value="C:cytoplasm"/>
    <property type="evidence" value="ECO:0007669"/>
    <property type="project" value="TreeGrafter"/>
</dbReference>
<dbReference type="InterPro" id="IPR056282">
    <property type="entry name" value="MROH2B-like_N_HEAT"/>
</dbReference>
<dbReference type="AlphaFoldDB" id="A0A1I7Z9H7"/>
<dbReference type="InterPro" id="IPR016024">
    <property type="entry name" value="ARM-type_fold"/>
</dbReference>
<evidence type="ECO:0000259" key="2">
    <source>
        <dbReference type="Pfam" id="PF23210"/>
    </source>
</evidence>
<reference evidence="5" key="1">
    <citation type="submission" date="2016-11" db="UniProtKB">
        <authorList>
            <consortium name="WormBaseParasite"/>
        </authorList>
    </citation>
    <scope>IDENTIFICATION</scope>
</reference>
<accession>A0A1I7Z9H7</accession>